<dbReference type="GO" id="GO:0003700">
    <property type="term" value="F:DNA-binding transcription factor activity"/>
    <property type="evidence" value="ECO:0007669"/>
    <property type="project" value="InterPro"/>
</dbReference>
<dbReference type="SUPFAM" id="SSF46785">
    <property type="entry name" value="Winged helix' DNA-binding domain"/>
    <property type="match status" value="1"/>
</dbReference>
<gene>
    <name evidence="7" type="ORF">BRPE64_ECDS03070</name>
</gene>
<evidence type="ECO:0000259" key="6">
    <source>
        <dbReference type="PROSITE" id="PS50931"/>
    </source>
</evidence>
<evidence type="ECO:0000313" key="7">
    <source>
        <dbReference type="EMBL" id="BAO94189.1"/>
    </source>
</evidence>
<dbReference type="GO" id="GO:0010628">
    <property type="term" value="P:positive regulation of gene expression"/>
    <property type="evidence" value="ECO:0007669"/>
    <property type="project" value="TreeGrafter"/>
</dbReference>
<dbReference type="EMBL" id="AP013062">
    <property type="protein sequence ID" value="BAO94189.1"/>
    <property type="molecule type" value="Genomic_DNA"/>
</dbReference>
<protein>
    <submittedName>
        <fullName evidence="7">LysR family regulatory protein</fullName>
    </submittedName>
</protein>
<dbReference type="InterPro" id="IPR036388">
    <property type="entry name" value="WH-like_DNA-bd_sf"/>
</dbReference>
<geneLocation type="plasmid" evidence="7 8">
    <name>p2</name>
</geneLocation>
<keyword evidence="2" id="KW-0805">Transcription regulation</keyword>
<evidence type="ECO:0000313" key="8">
    <source>
        <dbReference type="Proteomes" id="UP000013966"/>
    </source>
</evidence>
<comment type="similarity">
    <text evidence="1">Belongs to the LysR transcriptional regulatory family.</text>
</comment>
<evidence type="ECO:0000256" key="3">
    <source>
        <dbReference type="ARBA" id="ARBA00023125"/>
    </source>
</evidence>
<evidence type="ECO:0000256" key="4">
    <source>
        <dbReference type="ARBA" id="ARBA00023163"/>
    </source>
</evidence>
<dbReference type="SUPFAM" id="SSF53850">
    <property type="entry name" value="Periplasmic binding protein-like II"/>
    <property type="match status" value="1"/>
</dbReference>
<organism evidence="7 8">
    <name type="scientific">Caballeronia insecticola</name>
    <dbReference type="NCBI Taxonomy" id="758793"/>
    <lineage>
        <taxon>Bacteria</taxon>
        <taxon>Pseudomonadati</taxon>
        <taxon>Pseudomonadota</taxon>
        <taxon>Betaproteobacteria</taxon>
        <taxon>Burkholderiales</taxon>
        <taxon>Burkholderiaceae</taxon>
        <taxon>Caballeronia</taxon>
    </lineage>
</organism>
<keyword evidence="8" id="KW-1185">Reference proteome</keyword>
<keyword evidence="7" id="KW-0614">Plasmid</keyword>
<evidence type="ECO:0000256" key="2">
    <source>
        <dbReference type="ARBA" id="ARBA00023015"/>
    </source>
</evidence>
<dbReference type="Gene3D" id="3.40.190.10">
    <property type="entry name" value="Periplasmic binding protein-like II"/>
    <property type="match status" value="1"/>
</dbReference>
<dbReference type="Gene3D" id="1.10.10.10">
    <property type="entry name" value="Winged helix-like DNA-binding domain superfamily/Winged helix DNA-binding domain"/>
    <property type="match status" value="1"/>
</dbReference>
<dbReference type="PANTHER" id="PTHR30427:SF1">
    <property type="entry name" value="TRANSCRIPTIONAL ACTIVATOR PROTEIN LYSR"/>
    <property type="match status" value="1"/>
</dbReference>
<accession>A0A060PRC4</accession>
<dbReference type="PRINTS" id="PR00039">
    <property type="entry name" value="HTHLYSR"/>
</dbReference>
<evidence type="ECO:0000256" key="5">
    <source>
        <dbReference type="SAM" id="MobiDB-lite"/>
    </source>
</evidence>
<dbReference type="InterPro" id="IPR005119">
    <property type="entry name" value="LysR_subst-bd"/>
</dbReference>
<dbReference type="PROSITE" id="PS50931">
    <property type="entry name" value="HTH_LYSR"/>
    <property type="match status" value="1"/>
</dbReference>
<proteinExistence type="inferred from homology"/>
<dbReference type="InterPro" id="IPR000847">
    <property type="entry name" value="LysR_HTH_N"/>
</dbReference>
<dbReference type="HOGENOM" id="CLU_1222867_0_0_4"/>
<dbReference type="Pfam" id="PF03466">
    <property type="entry name" value="LysR_substrate"/>
    <property type="match status" value="1"/>
</dbReference>
<keyword evidence="3" id="KW-0238">DNA-binding</keyword>
<dbReference type="AlphaFoldDB" id="A0A060PRC4"/>
<feature type="domain" description="HTH lysR-type" evidence="6">
    <location>
        <begin position="10"/>
        <end position="67"/>
    </location>
</feature>
<evidence type="ECO:0000256" key="1">
    <source>
        <dbReference type="ARBA" id="ARBA00009437"/>
    </source>
</evidence>
<feature type="compositionally biased region" description="Basic and acidic residues" evidence="5">
    <location>
        <begin position="198"/>
        <end position="226"/>
    </location>
</feature>
<reference evidence="7 8" key="2">
    <citation type="journal article" date="2018" name="Int. J. Syst. Evol. Microbiol.">
        <title>Burkholderia insecticola sp. nov., a gut symbiotic bacterium of the bean bug Riptortus pedestris.</title>
        <authorList>
            <person name="Takeshita K."/>
            <person name="Tamaki H."/>
            <person name="Ohbayashi T."/>
            <person name="Meng X.-Y."/>
            <person name="Sone T."/>
            <person name="Mitani Y."/>
            <person name="Peeters C."/>
            <person name="Kikuchi Y."/>
            <person name="Vandamme P."/>
        </authorList>
    </citation>
    <scope>NUCLEOTIDE SEQUENCE [LARGE SCALE GENOMIC DNA]</scope>
    <source>
        <strain evidence="7">RPE64</strain>
        <plasmid evidence="7 8">p2</plasmid>
    </source>
</reference>
<dbReference type="Proteomes" id="UP000013966">
    <property type="component" value="Plasmid p2"/>
</dbReference>
<dbReference type="Pfam" id="PF00126">
    <property type="entry name" value="HTH_1"/>
    <property type="match status" value="1"/>
</dbReference>
<keyword evidence="4" id="KW-0804">Transcription</keyword>
<sequence>MGGRVSRAILNYHHAELLFHVLRARTLTDAAAALHISQPAVTKQIRALEESLGVQLFKKEGRGLVPTVEAMLLVEEVERTRAGLASLNELATRLRSGVAGRLVVCAVPALAQALLPATIGAFRQTHSNIYVDVKVENTWRIMDLAESQQIDLGLCYPFREMRQVESTVLLRSRLQCVIRQNDGLSGTKPETGGPAGQARRDGGFNEYQPDRERRLEHERLESGCGL</sequence>
<dbReference type="PANTHER" id="PTHR30427">
    <property type="entry name" value="TRANSCRIPTIONAL ACTIVATOR PROTEIN LYSR"/>
    <property type="match status" value="1"/>
</dbReference>
<dbReference type="GO" id="GO:0043565">
    <property type="term" value="F:sequence-specific DNA binding"/>
    <property type="evidence" value="ECO:0007669"/>
    <property type="project" value="TreeGrafter"/>
</dbReference>
<name>A0A060PRC4_9BURK</name>
<dbReference type="InterPro" id="IPR036390">
    <property type="entry name" value="WH_DNA-bd_sf"/>
</dbReference>
<reference evidence="7 8" key="1">
    <citation type="journal article" date="2013" name="Genome Announc.">
        <title>Complete Genome Sequence of Burkholderia sp. Strain RPE64, Bacterial Symbiont of the Bean Bug Riptortus pedestris.</title>
        <authorList>
            <person name="Shibata T.F."/>
            <person name="Maeda T."/>
            <person name="Nikoh N."/>
            <person name="Yamaguchi K."/>
            <person name="Oshima K."/>
            <person name="Hattori M."/>
            <person name="Nishiyama T."/>
            <person name="Hasebe M."/>
            <person name="Fukatsu T."/>
            <person name="Kikuchi Y."/>
            <person name="Shigenobu S."/>
        </authorList>
    </citation>
    <scope>NUCLEOTIDE SEQUENCE [LARGE SCALE GENOMIC DNA]</scope>
    <source>
        <plasmid evidence="7 8">p2</plasmid>
    </source>
</reference>
<dbReference type="KEGG" id="buo:BRPE64_ECDS03070"/>
<feature type="region of interest" description="Disordered" evidence="5">
    <location>
        <begin position="183"/>
        <end position="226"/>
    </location>
</feature>